<protein>
    <recommendedName>
        <fullName evidence="5">Sulfatase N-terminal domain-containing protein</fullName>
    </recommendedName>
</protein>
<keyword evidence="2" id="KW-0106">Calcium</keyword>
<comment type="caution">
    <text evidence="6">The sequence shown here is derived from an EMBL/GenBank/DDBJ whole genome shotgun (WGS) entry which is preliminary data.</text>
</comment>
<feature type="region of interest" description="Disordered" evidence="4">
    <location>
        <begin position="288"/>
        <end position="316"/>
    </location>
</feature>
<feature type="region of interest" description="Disordered" evidence="4">
    <location>
        <begin position="522"/>
        <end position="550"/>
    </location>
</feature>
<reference evidence="6" key="1">
    <citation type="submission" date="2023-01" db="EMBL/GenBank/DDBJ databases">
        <title>Metagenome sequencing of chrysophaentin producing Chrysophaeum taylorii.</title>
        <authorList>
            <person name="Davison J."/>
            <person name="Bewley C."/>
        </authorList>
    </citation>
    <scope>NUCLEOTIDE SEQUENCE</scope>
    <source>
        <strain evidence="6">NIES-1699</strain>
    </source>
</reference>
<keyword evidence="1" id="KW-0479">Metal-binding</keyword>
<dbReference type="InterPro" id="IPR000917">
    <property type="entry name" value="Sulfatase_N"/>
</dbReference>
<keyword evidence="3" id="KW-0325">Glycoprotein</keyword>
<sequence length="550" mass="61418">MTGLSPLGLGLQHGQIFPEEPWGLPNRFRVLPTFLPKEYASHLVGKWHLGHYSAEQLPTARGFDSFFGPVDGAQYYSTHLDAMKCRLPRELLESGLWNSTRLRAVVRGSGCYFDMRDGTRRVEDLLGTYSTSLYADKAKGIIATHDSHNPLFLIVSFNAVHAPVWAPTDFSETHPGVLEGIKNADRRKFAAALRLVDDAIEEVVGALQASGLYENTVVAFASDNGANPEHGGSNSPLRGSKGYLFEGGVRVPAFLRAPAFLPRGTRYEGLFHVTDWLPTLVEGVAGGSWDHGEEPTPYDRSFPLEQRRRRRRRESTAAAAAADRRAAAALEAYFESVNATLEGMNLWFDLAAAAADETAEFPRTEVLLNINYLDASLEYTSEPLGYDTAAIIARGWKCVVNSGDLGWYATPEAPDAKVSLDTLGSTQIRVAEPHTYLFYLPEDPEERDNLAATYPEVLDVLAYRLLEYRTQMRPCEWRPEDPDASVQFRTDDFVGPWWNGDEPPPLSPNCLDGFGDHAVARFRPPGRRSLDRNNNTASRRRRRDRYGYDW</sequence>
<dbReference type="Pfam" id="PF00884">
    <property type="entry name" value="Sulfatase"/>
    <property type="match status" value="1"/>
</dbReference>
<gene>
    <name evidence="6" type="ORF">CTAYLR_010119</name>
</gene>
<dbReference type="InterPro" id="IPR017850">
    <property type="entry name" value="Alkaline_phosphatase_core_sf"/>
</dbReference>
<feature type="domain" description="Sulfatase N-terminal" evidence="5">
    <location>
        <begin position="2"/>
        <end position="282"/>
    </location>
</feature>
<keyword evidence="7" id="KW-1185">Reference proteome</keyword>
<dbReference type="GO" id="GO:0008484">
    <property type="term" value="F:sulfuric ester hydrolase activity"/>
    <property type="evidence" value="ECO:0007669"/>
    <property type="project" value="InterPro"/>
</dbReference>
<dbReference type="Proteomes" id="UP001230188">
    <property type="component" value="Unassembled WGS sequence"/>
</dbReference>
<dbReference type="AlphaFoldDB" id="A0AAD7XR17"/>
<evidence type="ECO:0000259" key="5">
    <source>
        <dbReference type="Pfam" id="PF00884"/>
    </source>
</evidence>
<evidence type="ECO:0000256" key="2">
    <source>
        <dbReference type="ARBA" id="ARBA00022837"/>
    </source>
</evidence>
<dbReference type="PANTHER" id="PTHR10342">
    <property type="entry name" value="ARYLSULFATASE"/>
    <property type="match status" value="1"/>
</dbReference>
<dbReference type="EMBL" id="JAQMWT010000304">
    <property type="protein sequence ID" value="KAJ8605992.1"/>
    <property type="molecule type" value="Genomic_DNA"/>
</dbReference>
<evidence type="ECO:0000256" key="3">
    <source>
        <dbReference type="ARBA" id="ARBA00023180"/>
    </source>
</evidence>
<dbReference type="PANTHER" id="PTHR10342:SF274">
    <property type="entry name" value="ARYLSULFATASE B"/>
    <property type="match status" value="1"/>
</dbReference>
<evidence type="ECO:0000256" key="4">
    <source>
        <dbReference type="SAM" id="MobiDB-lite"/>
    </source>
</evidence>
<proteinExistence type="predicted"/>
<dbReference type="GO" id="GO:0046872">
    <property type="term" value="F:metal ion binding"/>
    <property type="evidence" value="ECO:0007669"/>
    <property type="project" value="UniProtKB-KW"/>
</dbReference>
<accession>A0AAD7XR17</accession>
<organism evidence="6 7">
    <name type="scientific">Chrysophaeum taylorii</name>
    <dbReference type="NCBI Taxonomy" id="2483200"/>
    <lineage>
        <taxon>Eukaryota</taxon>
        <taxon>Sar</taxon>
        <taxon>Stramenopiles</taxon>
        <taxon>Ochrophyta</taxon>
        <taxon>Pelagophyceae</taxon>
        <taxon>Pelagomonadales</taxon>
        <taxon>Pelagomonadaceae</taxon>
        <taxon>Chrysophaeum</taxon>
    </lineage>
</organism>
<dbReference type="InterPro" id="IPR047115">
    <property type="entry name" value="ARSB"/>
</dbReference>
<evidence type="ECO:0000313" key="7">
    <source>
        <dbReference type="Proteomes" id="UP001230188"/>
    </source>
</evidence>
<dbReference type="Gene3D" id="3.30.1120.10">
    <property type="match status" value="1"/>
</dbReference>
<dbReference type="SUPFAM" id="SSF53649">
    <property type="entry name" value="Alkaline phosphatase-like"/>
    <property type="match status" value="1"/>
</dbReference>
<evidence type="ECO:0000313" key="6">
    <source>
        <dbReference type="EMBL" id="KAJ8605992.1"/>
    </source>
</evidence>
<name>A0AAD7XR17_9STRA</name>
<dbReference type="Gene3D" id="3.40.720.10">
    <property type="entry name" value="Alkaline Phosphatase, subunit A"/>
    <property type="match status" value="1"/>
</dbReference>
<evidence type="ECO:0000256" key="1">
    <source>
        <dbReference type="ARBA" id="ARBA00022723"/>
    </source>
</evidence>